<dbReference type="GO" id="GO:0003713">
    <property type="term" value="F:transcription coactivator activity"/>
    <property type="evidence" value="ECO:0007669"/>
    <property type="project" value="EnsemblFungi"/>
</dbReference>
<sequence>MDSDEDERVGAGAGAGAGGLSVGGDTDDVSLPKATINKLLHELLPPGYSVAKEAKDLIADCCKEFVLSIASEANEICEKDSKKTLAPDHIIKALEALGFEDMVQHVSDQLVETKILAKDERHKKAKRAKGSGMSAEEAERIQEELFAASRARLAAGAAPSSAGPP</sequence>
<accession>U5HC27</accession>
<dbReference type="CDD" id="cd22905">
    <property type="entry name" value="HFD_Dr1"/>
    <property type="match status" value="1"/>
</dbReference>
<dbReference type="EnsemblFungi" id="MVLG_04716T0">
    <property type="protein sequence ID" value="MVLG_04716T0"/>
    <property type="gene ID" value="MVLG_04716"/>
</dbReference>
<dbReference type="GO" id="GO:0003714">
    <property type="term" value="F:transcription corepressor activity"/>
    <property type="evidence" value="ECO:0007669"/>
    <property type="project" value="EnsemblFungi"/>
</dbReference>
<protein>
    <recommendedName>
        <fullName evidence="4">Transcription factor CBF/NF-Y/archaeal histone domain-containing protein</fullName>
    </recommendedName>
</protein>
<gene>
    <name evidence="5" type="ORF">MVLG_04716</name>
</gene>
<comment type="subcellular location">
    <subcellularLocation>
        <location evidence="1">Nucleus</location>
    </subcellularLocation>
</comment>
<dbReference type="GO" id="GO:0034605">
    <property type="term" value="P:cellular response to heat"/>
    <property type="evidence" value="ECO:0007669"/>
    <property type="project" value="EnsemblFungi"/>
</dbReference>
<dbReference type="GO" id="GO:0017025">
    <property type="term" value="F:TBP-class protein binding"/>
    <property type="evidence" value="ECO:0007669"/>
    <property type="project" value="EnsemblFungi"/>
</dbReference>
<dbReference type="InterPro" id="IPR003958">
    <property type="entry name" value="CBFA_NFYB_domain"/>
</dbReference>
<dbReference type="GO" id="GO:0051123">
    <property type="term" value="P:RNA polymerase II preinitiation complex assembly"/>
    <property type="evidence" value="ECO:0007669"/>
    <property type="project" value="EnsemblFungi"/>
</dbReference>
<evidence type="ECO:0000256" key="3">
    <source>
        <dbReference type="SAM" id="MobiDB-lite"/>
    </source>
</evidence>
<dbReference type="GO" id="GO:0045944">
    <property type="term" value="P:positive regulation of transcription by RNA polymerase II"/>
    <property type="evidence" value="ECO:0007669"/>
    <property type="project" value="EnsemblFungi"/>
</dbReference>
<reference evidence="5 7" key="3">
    <citation type="journal article" date="2015" name="BMC Genomics">
        <title>Sex and parasites: genomic and transcriptomic analysis of Microbotryum lychnidis-dioicae, the biotrophic and plant-castrating anther smut fungus.</title>
        <authorList>
            <person name="Perlin M.H."/>
            <person name="Amselem J."/>
            <person name="Fontanillas E."/>
            <person name="Toh S.S."/>
            <person name="Chen Z."/>
            <person name="Goldberg J."/>
            <person name="Duplessis S."/>
            <person name="Henrissat B."/>
            <person name="Young S."/>
            <person name="Zeng Q."/>
            <person name="Aguileta G."/>
            <person name="Petit E."/>
            <person name="Badouin H."/>
            <person name="Andrews J."/>
            <person name="Razeeq D."/>
            <person name="Gabaldon T."/>
            <person name="Quesneville H."/>
            <person name="Giraud T."/>
            <person name="Hood M.E."/>
            <person name="Schultz D.J."/>
            <person name="Cuomo C.A."/>
        </authorList>
    </citation>
    <scope>NUCLEOTIDE SEQUENCE [LARGE SCALE GENOMIC DNA]</scope>
    <source>
        <strain evidence="5">P1A1 Lamole</strain>
        <strain evidence="7">p1A1 Lamole</strain>
    </source>
</reference>
<feature type="compositionally biased region" description="Gly residues" evidence="3">
    <location>
        <begin position="11"/>
        <end position="22"/>
    </location>
</feature>
<dbReference type="InterPro" id="IPR009072">
    <property type="entry name" value="Histone-fold"/>
</dbReference>
<proteinExistence type="predicted"/>
<dbReference type="HOGENOM" id="CLU_066247_11_3_1"/>
<dbReference type="OrthoDB" id="601405at2759"/>
<dbReference type="Pfam" id="PF00808">
    <property type="entry name" value="CBFD_NFYB_HMF"/>
    <property type="match status" value="1"/>
</dbReference>
<dbReference type="EMBL" id="AEIJ01000466">
    <property type="status" value="NOT_ANNOTATED_CDS"/>
    <property type="molecule type" value="Genomic_DNA"/>
</dbReference>
<feature type="domain" description="Transcription factor CBF/NF-Y/archaeal histone" evidence="4">
    <location>
        <begin position="30"/>
        <end position="94"/>
    </location>
</feature>
<dbReference type="EMBL" id="GL541697">
    <property type="protein sequence ID" value="KDE04856.1"/>
    <property type="molecule type" value="Genomic_DNA"/>
</dbReference>
<dbReference type="OMA" id="RDAKFKK"/>
<name>U5HC27_USTV1</name>
<dbReference type="Gene3D" id="1.10.20.10">
    <property type="entry name" value="Histone, subunit A"/>
    <property type="match status" value="1"/>
</dbReference>
<organism evidence="5">
    <name type="scientific">Microbotryum lychnidis-dioicae (strain p1A1 Lamole / MvSl-1064)</name>
    <name type="common">Anther smut fungus</name>
    <dbReference type="NCBI Taxonomy" id="683840"/>
    <lineage>
        <taxon>Eukaryota</taxon>
        <taxon>Fungi</taxon>
        <taxon>Dikarya</taxon>
        <taxon>Basidiomycota</taxon>
        <taxon>Pucciniomycotina</taxon>
        <taxon>Microbotryomycetes</taxon>
        <taxon>Microbotryales</taxon>
        <taxon>Microbotryaceae</taxon>
        <taxon>Microbotryum</taxon>
    </lineage>
</organism>
<dbReference type="FunCoup" id="U5HC27">
    <property type="interactions" value="420"/>
</dbReference>
<evidence type="ECO:0000313" key="7">
    <source>
        <dbReference type="Proteomes" id="UP000017200"/>
    </source>
</evidence>
<reference evidence="7" key="1">
    <citation type="submission" date="2010-11" db="EMBL/GenBank/DDBJ databases">
        <title>The genome sequence of Microbotryum violaceum strain p1A1 Lamole.</title>
        <authorList>
            <person name="Cuomo C."/>
            <person name="Perlin M."/>
            <person name="Young S.K."/>
            <person name="Zeng Q."/>
            <person name="Gargeya S."/>
            <person name="Alvarado L."/>
            <person name="Berlin A."/>
            <person name="Chapman S.B."/>
            <person name="Chen Z."/>
            <person name="Freedman E."/>
            <person name="Gellesch M."/>
            <person name="Goldberg J."/>
            <person name="Griggs A."/>
            <person name="Gujja S."/>
            <person name="Heilman E."/>
            <person name="Heiman D."/>
            <person name="Howarth C."/>
            <person name="Mehta T."/>
            <person name="Neiman D."/>
            <person name="Pearson M."/>
            <person name="Roberts A."/>
            <person name="Saif S."/>
            <person name="Shea T."/>
            <person name="Shenoy N."/>
            <person name="Sisk P."/>
            <person name="Stolte C."/>
            <person name="Sykes S."/>
            <person name="White J."/>
            <person name="Yandava C."/>
            <person name="Haas B."/>
            <person name="Nusbaum C."/>
            <person name="Birren B."/>
        </authorList>
    </citation>
    <scope>NUCLEOTIDE SEQUENCE [LARGE SCALE GENOMIC DNA]</scope>
    <source>
        <strain evidence="7">p1A1 Lamole</strain>
    </source>
</reference>
<reference evidence="6" key="4">
    <citation type="submission" date="2015-06" db="UniProtKB">
        <authorList>
            <consortium name="EnsemblFungi"/>
        </authorList>
    </citation>
    <scope>IDENTIFICATION</scope>
</reference>
<reference evidence="5" key="2">
    <citation type="submission" date="2010-11" db="EMBL/GenBank/DDBJ databases">
        <authorList>
            <consortium name="The Broad Institute Genome Sequencing Platform"/>
            <person name="Earl A."/>
            <person name="Ward D."/>
            <person name="Feldgarden M."/>
            <person name="Gevers D."/>
            <person name="Butler R."/>
            <person name="Young S.K."/>
            <person name="Zeng Q."/>
            <person name="Gargeya S."/>
            <person name="Fitzgerald M."/>
            <person name="Haas B."/>
            <person name="Abouelleil A."/>
            <person name="Alvarado L."/>
            <person name="Arachchi H.M."/>
            <person name="Berlin A."/>
            <person name="Brown A."/>
            <person name="Chapman S.B."/>
            <person name="Chen Z."/>
            <person name="Dunbar C."/>
            <person name="Freedman E."/>
            <person name="Gearin G."/>
            <person name="Gellesch M."/>
            <person name="Goldberg J."/>
            <person name="Griggs A."/>
            <person name="Gujja S."/>
            <person name="Heilman E."/>
            <person name="Heiman D."/>
            <person name="Howarth C."/>
            <person name="Larson L."/>
            <person name="Lui A."/>
            <person name="MacDonald P.J.P."/>
            <person name="Mehta T."/>
            <person name="Montmayeur A."/>
            <person name="Murphy C."/>
            <person name="Neiman D."/>
            <person name="Pearson M."/>
            <person name="Priest M."/>
            <person name="Roberts A."/>
            <person name="Saif S."/>
            <person name="Shea T."/>
            <person name="Shenoy N."/>
            <person name="Sisk P."/>
            <person name="Stolte C."/>
            <person name="Sykes S."/>
            <person name="White J."/>
            <person name="Yandava C."/>
            <person name="Wortman J."/>
            <person name="Nusbaum C."/>
            <person name="Birren B."/>
        </authorList>
    </citation>
    <scope>NUCLEOTIDE SEQUENCE</scope>
    <source>
        <strain evidence="5">P1A1 Lamole</strain>
    </source>
</reference>
<dbReference type="AlphaFoldDB" id="U5HC27"/>
<evidence type="ECO:0000313" key="6">
    <source>
        <dbReference type="EnsemblFungi" id="MVLG_04716T0"/>
    </source>
</evidence>
<dbReference type="GO" id="GO:0016251">
    <property type="term" value="F:RNA polymerase II general transcription initiation factor activity"/>
    <property type="evidence" value="ECO:0007669"/>
    <property type="project" value="TreeGrafter"/>
</dbReference>
<dbReference type="Proteomes" id="UP000017200">
    <property type="component" value="Unassembled WGS sequence"/>
</dbReference>
<dbReference type="STRING" id="683840.U5HC27"/>
<evidence type="ECO:0000259" key="4">
    <source>
        <dbReference type="Pfam" id="PF00808"/>
    </source>
</evidence>
<dbReference type="GO" id="GO:0001046">
    <property type="term" value="F:core promoter sequence-specific DNA binding"/>
    <property type="evidence" value="ECO:0007669"/>
    <property type="project" value="EnsemblFungi"/>
</dbReference>
<dbReference type="GO" id="GO:0017054">
    <property type="term" value="C:negative cofactor 2 complex"/>
    <property type="evidence" value="ECO:0007669"/>
    <property type="project" value="EnsemblFungi"/>
</dbReference>
<dbReference type="InParanoid" id="U5HC27"/>
<evidence type="ECO:0000256" key="2">
    <source>
        <dbReference type="ARBA" id="ARBA00023242"/>
    </source>
</evidence>
<dbReference type="GO" id="GO:0003682">
    <property type="term" value="F:chromatin binding"/>
    <property type="evidence" value="ECO:0007669"/>
    <property type="project" value="EnsemblFungi"/>
</dbReference>
<dbReference type="GO" id="GO:0017055">
    <property type="term" value="P:negative regulation of RNA polymerase II transcription preinitiation complex assembly"/>
    <property type="evidence" value="ECO:0007669"/>
    <property type="project" value="EnsemblFungi"/>
</dbReference>
<evidence type="ECO:0000313" key="5">
    <source>
        <dbReference type="EMBL" id="KDE04856.1"/>
    </source>
</evidence>
<feature type="region of interest" description="Disordered" evidence="3">
    <location>
        <begin position="1"/>
        <end position="25"/>
    </location>
</feature>
<dbReference type="GO" id="GO:0046982">
    <property type="term" value="F:protein heterodimerization activity"/>
    <property type="evidence" value="ECO:0007669"/>
    <property type="project" value="InterPro"/>
</dbReference>
<dbReference type="InterPro" id="IPR042225">
    <property type="entry name" value="Ncb2"/>
</dbReference>
<dbReference type="PANTHER" id="PTHR46138">
    <property type="entry name" value="PROTEIN DR1"/>
    <property type="match status" value="1"/>
</dbReference>
<dbReference type="GO" id="GO:0016480">
    <property type="term" value="P:negative regulation of transcription by RNA polymerase III"/>
    <property type="evidence" value="ECO:0007669"/>
    <property type="project" value="EnsemblFungi"/>
</dbReference>
<dbReference type="PANTHER" id="PTHR46138:SF1">
    <property type="entry name" value="PROTEIN DR1"/>
    <property type="match status" value="1"/>
</dbReference>
<evidence type="ECO:0000256" key="1">
    <source>
        <dbReference type="ARBA" id="ARBA00004123"/>
    </source>
</evidence>
<keyword evidence="7" id="KW-1185">Reference proteome</keyword>
<dbReference type="FunFam" id="1.10.20.10:FF:000019">
    <property type="entry name" value="Negative cofactor 2 beta"/>
    <property type="match status" value="1"/>
</dbReference>
<keyword evidence="2" id="KW-0539">Nucleus</keyword>
<dbReference type="SUPFAM" id="SSF47113">
    <property type="entry name" value="Histone-fold"/>
    <property type="match status" value="1"/>
</dbReference>